<dbReference type="Gene3D" id="2.40.50.180">
    <property type="entry name" value="CheA-289, Domain 4"/>
    <property type="match status" value="1"/>
</dbReference>
<protein>
    <submittedName>
        <fullName evidence="2">Chemotaxis signal transduction protein</fullName>
    </submittedName>
</protein>
<dbReference type="SUPFAM" id="SSF50341">
    <property type="entry name" value="CheW-like"/>
    <property type="match status" value="1"/>
</dbReference>
<name>A0A2T0VTU6_9LACT</name>
<dbReference type="AlphaFoldDB" id="A0A2T0VTU6"/>
<dbReference type="InterPro" id="IPR002545">
    <property type="entry name" value="CheW-lke_dom"/>
</dbReference>
<accession>A0A2T0VTU6</accession>
<dbReference type="GO" id="GO:0005829">
    <property type="term" value="C:cytosol"/>
    <property type="evidence" value="ECO:0007669"/>
    <property type="project" value="TreeGrafter"/>
</dbReference>
<dbReference type="PROSITE" id="PS50851">
    <property type="entry name" value="CHEW"/>
    <property type="match status" value="1"/>
</dbReference>
<comment type="caution">
    <text evidence="2">The sequence shown here is derived from an EMBL/GenBank/DDBJ whole genome shotgun (WGS) entry which is preliminary data.</text>
</comment>
<keyword evidence="3" id="KW-1185">Reference proteome</keyword>
<dbReference type="PANTHER" id="PTHR22617">
    <property type="entry name" value="CHEMOTAXIS SENSOR HISTIDINE KINASE-RELATED"/>
    <property type="match status" value="1"/>
</dbReference>
<evidence type="ECO:0000313" key="3">
    <source>
        <dbReference type="Proteomes" id="UP000238205"/>
    </source>
</evidence>
<dbReference type="InterPro" id="IPR039315">
    <property type="entry name" value="CheW"/>
</dbReference>
<organism evidence="2 3">
    <name type="scientific">Alkalibacterium olivapovliticus</name>
    <dbReference type="NCBI Taxonomy" id="99907"/>
    <lineage>
        <taxon>Bacteria</taxon>
        <taxon>Bacillati</taxon>
        <taxon>Bacillota</taxon>
        <taxon>Bacilli</taxon>
        <taxon>Lactobacillales</taxon>
        <taxon>Carnobacteriaceae</taxon>
        <taxon>Alkalibacterium</taxon>
    </lineage>
</organism>
<dbReference type="EMBL" id="PVTO01000040">
    <property type="protein sequence ID" value="PRY74656.1"/>
    <property type="molecule type" value="Genomic_DNA"/>
</dbReference>
<dbReference type="GO" id="GO:0007165">
    <property type="term" value="P:signal transduction"/>
    <property type="evidence" value="ECO:0007669"/>
    <property type="project" value="InterPro"/>
</dbReference>
<sequence length="156" mass="17242">MAQHLLFKAGGQTFGFPITITDKIIALENHTAVPDVSSYIVGVQEIEGEVLAIIDLAERFYGMSAPQPEEADIILVNWKETKIGLLVDEVTVVQSYHTEDLIDSDEEKIDGLSTSYITAFVQTSDGIVPILDSDCLFAEEKGEELRRLVSIQKVQN</sequence>
<dbReference type="PANTHER" id="PTHR22617:SF23">
    <property type="entry name" value="CHEMOTAXIS PROTEIN CHEW"/>
    <property type="match status" value="1"/>
</dbReference>
<proteinExistence type="predicted"/>
<dbReference type="GO" id="GO:0006935">
    <property type="term" value="P:chemotaxis"/>
    <property type="evidence" value="ECO:0007669"/>
    <property type="project" value="InterPro"/>
</dbReference>
<dbReference type="Proteomes" id="UP000238205">
    <property type="component" value="Unassembled WGS sequence"/>
</dbReference>
<dbReference type="Pfam" id="PF01584">
    <property type="entry name" value="CheW"/>
    <property type="match status" value="1"/>
</dbReference>
<evidence type="ECO:0000313" key="2">
    <source>
        <dbReference type="EMBL" id="PRY74656.1"/>
    </source>
</evidence>
<dbReference type="InterPro" id="IPR036061">
    <property type="entry name" value="CheW-like_dom_sf"/>
</dbReference>
<dbReference type="OrthoDB" id="9794382at2"/>
<reference evidence="2 3" key="1">
    <citation type="submission" date="2018-03" db="EMBL/GenBank/DDBJ databases">
        <title>Genomic Encyclopedia of Archaeal and Bacterial Type Strains, Phase II (KMG-II): from individual species to whole genera.</title>
        <authorList>
            <person name="Goeker M."/>
        </authorList>
    </citation>
    <scope>NUCLEOTIDE SEQUENCE [LARGE SCALE GENOMIC DNA]</scope>
    <source>
        <strain evidence="2 3">DSM 13175</strain>
    </source>
</reference>
<dbReference type="RefSeq" id="WP_106196224.1">
    <property type="nucleotide sequence ID" value="NZ_PVTO01000040.1"/>
</dbReference>
<dbReference type="SMART" id="SM00260">
    <property type="entry name" value="CheW"/>
    <property type="match status" value="1"/>
</dbReference>
<dbReference type="Gene3D" id="2.30.30.40">
    <property type="entry name" value="SH3 Domains"/>
    <property type="match status" value="1"/>
</dbReference>
<feature type="domain" description="CheW-like" evidence="1">
    <location>
        <begin position="1"/>
        <end position="142"/>
    </location>
</feature>
<evidence type="ECO:0000259" key="1">
    <source>
        <dbReference type="PROSITE" id="PS50851"/>
    </source>
</evidence>
<gene>
    <name evidence="2" type="ORF">CLV38_1403</name>
</gene>